<evidence type="ECO:0000256" key="2">
    <source>
        <dbReference type="ARBA" id="ARBA00022692"/>
    </source>
</evidence>
<dbReference type="InterPro" id="IPR011701">
    <property type="entry name" value="MFS"/>
</dbReference>
<feature type="transmembrane region" description="Helical" evidence="5">
    <location>
        <begin position="249"/>
        <end position="270"/>
    </location>
</feature>
<feature type="domain" description="Major facilitator superfamily (MFS) profile" evidence="6">
    <location>
        <begin position="72"/>
        <end position="543"/>
    </location>
</feature>
<gene>
    <name evidence="7" type="primary">Slc46a3</name>
    <name evidence="7" type="ORF">T4A_3219</name>
</gene>
<reference evidence="7 8" key="1">
    <citation type="submission" date="2015-01" db="EMBL/GenBank/DDBJ databases">
        <title>Evolution of Trichinella species and genotypes.</title>
        <authorList>
            <person name="Korhonen P.K."/>
            <person name="Edoardo P."/>
            <person name="Giuseppe L.R."/>
            <person name="Gasser R.B."/>
        </authorList>
    </citation>
    <scope>NUCLEOTIDE SEQUENCE [LARGE SCALE GENOMIC DNA]</scope>
    <source>
        <strain evidence="7">ISS13</strain>
    </source>
</reference>
<feature type="transmembrane region" description="Helical" evidence="5">
    <location>
        <begin position="153"/>
        <end position="175"/>
    </location>
</feature>
<dbReference type="GO" id="GO:0022857">
    <property type="term" value="F:transmembrane transporter activity"/>
    <property type="evidence" value="ECO:0007669"/>
    <property type="project" value="InterPro"/>
</dbReference>
<dbReference type="Gene3D" id="1.20.1250.20">
    <property type="entry name" value="MFS general substrate transporter like domains"/>
    <property type="match status" value="1"/>
</dbReference>
<evidence type="ECO:0000313" key="8">
    <source>
        <dbReference type="Proteomes" id="UP000054632"/>
    </source>
</evidence>
<feature type="transmembrane region" description="Helical" evidence="5">
    <location>
        <begin position="122"/>
        <end position="141"/>
    </location>
</feature>
<feature type="transmembrane region" description="Helical" evidence="5">
    <location>
        <begin position="452"/>
        <end position="474"/>
    </location>
</feature>
<evidence type="ECO:0000259" key="6">
    <source>
        <dbReference type="PROSITE" id="PS50850"/>
    </source>
</evidence>
<proteinExistence type="predicted"/>
<feature type="transmembrane region" description="Helical" evidence="5">
    <location>
        <begin position="427"/>
        <end position="446"/>
    </location>
</feature>
<dbReference type="AlphaFoldDB" id="A0A0V1EJZ3"/>
<evidence type="ECO:0000256" key="1">
    <source>
        <dbReference type="ARBA" id="ARBA00004141"/>
    </source>
</evidence>
<evidence type="ECO:0000256" key="4">
    <source>
        <dbReference type="ARBA" id="ARBA00023136"/>
    </source>
</evidence>
<feature type="transmembrane region" description="Helical" evidence="5">
    <location>
        <begin position="521"/>
        <end position="542"/>
    </location>
</feature>
<feature type="transmembrane region" description="Helical" evidence="5">
    <location>
        <begin position="396"/>
        <end position="418"/>
    </location>
</feature>
<dbReference type="EMBL" id="JYDR01000029">
    <property type="protein sequence ID" value="KRY74054.1"/>
    <property type="molecule type" value="Genomic_DNA"/>
</dbReference>
<dbReference type="InterPro" id="IPR036259">
    <property type="entry name" value="MFS_trans_sf"/>
</dbReference>
<protein>
    <submittedName>
        <fullName evidence="7">Solute carrier family 46 member 3</fullName>
    </submittedName>
</protein>
<keyword evidence="3 5" id="KW-1133">Transmembrane helix</keyword>
<feature type="transmembrane region" description="Helical" evidence="5">
    <location>
        <begin position="486"/>
        <end position="509"/>
    </location>
</feature>
<feature type="transmembrane region" description="Helical" evidence="5">
    <location>
        <begin position="181"/>
        <end position="207"/>
    </location>
</feature>
<evidence type="ECO:0000256" key="3">
    <source>
        <dbReference type="ARBA" id="ARBA00022989"/>
    </source>
</evidence>
<name>A0A0V1EJZ3_TRIPS</name>
<comment type="caution">
    <text evidence="7">The sequence shown here is derived from an EMBL/GenBank/DDBJ whole genome shotgun (WGS) entry which is preliminary data.</text>
</comment>
<organism evidence="7 8">
    <name type="scientific">Trichinella pseudospiralis</name>
    <name type="common">Parasitic roundworm</name>
    <dbReference type="NCBI Taxonomy" id="6337"/>
    <lineage>
        <taxon>Eukaryota</taxon>
        <taxon>Metazoa</taxon>
        <taxon>Ecdysozoa</taxon>
        <taxon>Nematoda</taxon>
        <taxon>Enoplea</taxon>
        <taxon>Dorylaimia</taxon>
        <taxon>Trichinellida</taxon>
        <taxon>Trichinellidae</taxon>
        <taxon>Trichinella</taxon>
    </lineage>
</organism>
<keyword evidence="4 5" id="KW-0472">Membrane</keyword>
<accession>A0A0V1EJZ3</accession>
<dbReference type="PANTHER" id="PTHR23507">
    <property type="entry name" value="ZGC:174356"/>
    <property type="match status" value="1"/>
</dbReference>
<feature type="transmembrane region" description="Helical" evidence="5">
    <location>
        <begin position="356"/>
        <end position="376"/>
    </location>
</feature>
<feature type="non-terminal residue" evidence="7">
    <location>
        <position position="552"/>
    </location>
</feature>
<feature type="transmembrane region" description="Helical" evidence="5">
    <location>
        <begin position="219"/>
        <end position="243"/>
    </location>
</feature>
<keyword evidence="2 5" id="KW-0812">Transmembrane</keyword>
<dbReference type="Proteomes" id="UP000054632">
    <property type="component" value="Unassembled WGS sequence"/>
</dbReference>
<dbReference type="SUPFAM" id="SSF103473">
    <property type="entry name" value="MFS general substrate transporter"/>
    <property type="match status" value="1"/>
</dbReference>
<dbReference type="InterPro" id="IPR020846">
    <property type="entry name" value="MFS_dom"/>
</dbReference>
<dbReference type="Pfam" id="PF07690">
    <property type="entry name" value="MFS_1"/>
    <property type="match status" value="1"/>
</dbReference>
<evidence type="ECO:0000313" key="7">
    <source>
        <dbReference type="EMBL" id="KRY74054.1"/>
    </source>
</evidence>
<sequence>EFHVKLSQYPFYASRIQSWQNEKQKNPHQHLKAASLVSLLKGKKDIHMAPAKSSMKTIKWLISEVTVEPITFLNFLALAYYSVPMQVGIYKVICEEILPGVDCNRLSSNPEYEDKVQRATSIWAQVLIASYLLPALFSDTIMGAIGDMYGRQINILIGIAGMMLSWYSTAVVLSYPGASLIIILAFNFVAGATGFLTIVAISAFAYLSDVEPDHENLTIRMVILSMINAVASVIGSLTAAVAICSLSEAGLILISLILLAFAFFYTLLRIKQIPPTEMRRLIEQRNRKLKNVEPPGQQIELKKRPDEPTEAVVHAQSNSEKTTCLKQARLVMATVKKLLLDVYRTYTKPRAGHKRMYVWIASLVYFLQVIVDMGLQQSVLSLYLLRRPFNWSPEEISVFRGISAAINAFGSVVGIVVLKKLLKCEDVTILIIALASCIVDRTFTAFSTQNWMIYTSVTCGCLSTLLVPTMKSFTAKLVAHDEVGKIFTAFGLGSDLAHLLSAVLLNSIYTATVSFFPGSVFLFGASLSFIGLVLFCFVWFELKRNSSLATRD</sequence>
<evidence type="ECO:0000256" key="5">
    <source>
        <dbReference type="SAM" id="Phobius"/>
    </source>
</evidence>
<dbReference type="PANTHER" id="PTHR23507:SF1">
    <property type="entry name" value="FI18259P1-RELATED"/>
    <property type="match status" value="1"/>
</dbReference>
<dbReference type="GO" id="GO:0016020">
    <property type="term" value="C:membrane"/>
    <property type="evidence" value="ECO:0007669"/>
    <property type="project" value="UniProtKB-SubCell"/>
</dbReference>
<feature type="non-terminal residue" evidence="7">
    <location>
        <position position="1"/>
    </location>
</feature>
<dbReference type="PROSITE" id="PS50850">
    <property type="entry name" value="MFS"/>
    <property type="match status" value="1"/>
</dbReference>
<feature type="transmembrane region" description="Helical" evidence="5">
    <location>
        <begin position="60"/>
        <end position="81"/>
    </location>
</feature>
<comment type="subcellular location">
    <subcellularLocation>
        <location evidence="1">Membrane</location>
        <topology evidence="1">Multi-pass membrane protein</topology>
    </subcellularLocation>
</comment>